<dbReference type="PROSITE" id="PS51898">
    <property type="entry name" value="TYR_RECOMBINASE"/>
    <property type="match status" value="1"/>
</dbReference>
<dbReference type="GO" id="GO:0006310">
    <property type="term" value="P:DNA recombination"/>
    <property type="evidence" value="ECO:0007669"/>
    <property type="project" value="UniProtKB-KW"/>
</dbReference>
<keyword evidence="3" id="KW-0238">DNA-binding</keyword>
<keyword evidence="2" id="KW-0229">DNA integration</keyword>
<sequence length="459" mass="52904">MTASAKRTAYGKGGLYKRFVFEKDEAGKILLDRRGNEVVKYEYWQATFEIPVEDLPPGVARRRLTGNAPSQTGATKALRENIDAFYERKRNGEPTYRTPRQRGGKRYTVDDLFEKWIEHKTDEDISTTVLRKYRRMYEQHIQPTIGKMFLDKLTQRDLNQLLNSTLPGKKKIGKNGKPIPGTVLLSSAARLNIWKTLRMCFRWGELSDYFVGRGNPMMLVKQPKVIKRTIDIDSRVEDADRIMNHIEEKRPELLALMGFQLLGLRQMERLGLRIEDIWGLDTKTPKLMVRGQLARFETSDLAISNGRRWYWKDRTKTGVEREIPLTEPYLGYLRDHLKQREENAKKPGYKKWGNDPIGNLLFLTERGAVISKTTDNEIWKSVCEGAGVKPYPQHINRFITAARLAALKPAVPGNVVRAILGHESEAIAYYYQKITSENSQDALERYGEAYSTKRTRKGS</sequence>
<dbReference type="Pfam" id="PF14659">
    <property type="entry name" value="Phage_int_SAM_3"/>
    <property type="match status" value="1"/>
</dbReference>
<accession>A0A6J6DMT8</accession>
<keyword evidence="4" id="KW-0233">DNA recombination</keyword>
<evidence type="ECO:0000313" key="6">
    <source>
        <dbReference type="EMBL" id="CAB4563453.1"/>
    </source>
</evidence>
<gene>
    <name evidence="6" type="ORF">UFOPK1693_00201</name>
</gene>
<evidence type="ECO:0000256" key="3">
    <source>
        <dbReference type="ARBA" id="ARBA00023125"/>
    </source>
</evidence>
<evidence type="ECO:0000259" key="5">
    <source>
        <dbReference type="PROSITE" id="PS51898"/>
    </source>
</evidence>
<feature type="domain" description="Tyr recombinase" evidence="5">
    <location>
        <begin position="225"/>
        <end position="444"/>
    </location>
</feature>
<dbReference type="EMBL" id="CAEZTO010000001">
    <property type="protein sequence ID" value="CAB4563453.1"/>
    <property type="molecule type" value="Genomic_DNA"/>
</dbReference>
<dbReference type="Gene3D" id="1.10.150.130">
    <property type="match status" value="1"/>
</dbReference>
<reference evidence="6" key="1">
    <citation type="submission" date="2020-05" db="EMBL/GenBank/DDBJ databases">
        <authorList>
            <person name="Chiriac C."/>
            <person name="Salcher M."/>
            <person name="Ghai R."/>
            <person name="Kavagutti S V."/>
        </authorList>
    </citation>
    <scope>NUCLEOTIDE SEQUENCE</scope>
</reference>
<dbReference type="InterPro" id="IPR011010">
    <property type="entry name" value="DNA_brk_join_enz"/>
</dbReference>
<dbReference type="InterPro" id="IPR013762">
    <property type="entry name" value="Integrase-like_cat_sf"/>
</dbReference>
<dbReference type="Gene3D" id="1.10.443.10">
    <property type="entry name" value="Intergrase catalytic core"/>
    <property type="match status" value="1"/>
</dbReference>
<dbReference type="SUPFAM" id="SSF56349">
    <property type="entry name" value="DNA breaking-rejoining enzymes"/>
    <property type="match status" value="1"/>
</dbReference>
<dbReference type="PANTHER" id="PTHR30349:SF64">
    <property type="entry name" value="PROPHAGE INTEGRASE INTD-RELATED"/>
    <property type="match status" value="1"/>
</dbReference>
<organism evidence="6">
    <name type="scientific">freshwater metagenome</name>
    <dbReference type="NCBI Taxonomy" id="449393"/>
    <lineage>
        <taxon>unclassified sequences</taxon>
        <taxon>metagenomes</taxon>
        <taxon>ecological metagenomes</taxon>
    </lineage>
</organism>
<protein>
    <submittedName>
        <fullName evidence="6">Unannotated protein</fullName>
    </submittedName>
</protein>
<dbReference type="GO" id="GO:0003677">
    <property type="term" value="F:DNA binding"/>
    <property type="evidence" value="ECO:0007669"/>
    <property type="project" value="UniProtKB-KW"/>
</dbReference>
<dbReference type="Pfam" id="PF00589">
    <property type="entry name" value="Phage_integrase"/>
    <property type="match status" value="1"/>
</dbReference>
<dbReference type="InterPro" id="IPR010998">
    <property type="entry name" value="Integrase_recombinase_N"/>
</dbReference>
<dbReference type="InterPro" id="IPR004107">
    <property type="entry name" value="Integrase_SAM-like_N"/>
</dbReference>
<dbReference type="InterPro" id="IPR002104">
    <property type="entry name" value="Integrase_catalytic"/>
</dbReference>
<name>A0A6J6DMT8_9ZZZZ</name>
<dbReference type="GO" id="GO:0015074">
    <property type="term" value="P:DNA integration"/>
    <property type="evidence" value="ECO:0007669"/>
    <property type="project" value="UniProtKB-KW"/>
</dbReference>
<evidence type="ECO:0000256" key="1">
    <source>
        <dbReference type="ARBA" id="ARBA00008857"/>
    </source>
</evidence>
<evidence type="ECO:0000256" key="2">
    <source>
        <dbReference type="ARBA" id="ARBA00022908"/>
    </source>
</evidence>
<comment type="similarity">
    <text evidence="1">Belongs to the 'phage' integrase family.</text>
</comment>
<evidence type="ECO:0000256" key="4">
    <source>
        <dbReference type="ARBA" id="ARBA00023172"/>
    </source>
</evidence>
<dbReference type="AlphaFoldDB" id="A0A6J6DMT8"/>
<dbReference type="PANTHER" id="PTHR30349">
    <property type="entry name" value="PHAGE INTEGRASE-RELATED"/>
    <property type="match status" value="1"/>
</dbReference>
<proteinExistence type="inferred from homology"/>
<dbReference type="InterPro" id="IPR050090">
    <property type="entry name" value="Tyrosine_recombinase_XerCD"/>
</dbReference>